<dbReference type="SUPFAM" id="SSF74650">
    <property type="entry name" value="Galactose mutarotase-like"/>
    <property type="match status" value="1"/>
</dbReference>
<dbReference type="InterPro" id="IPR032312">
    <property type="entry name" value="LacZ_4"/>
</dbReference>
<dbReference type="EC" id="3.2.1.23" evidence="3"/>
<dbReference type="InterPro" id="IPR006104">
    <property type="entry name" value="Glyco_hydro_2_N"/>
</dbReference>
<feature type="chain" id="PRO_5013055812" description="beta-galactosidase" evidence="7">
    <location>
        <begin position="22"/>
        <end position="1039"/>
    </location>
</feature>
<dbReference type="InterPro" id="IPR011013">
    <property type="entry name" value="Gal_mutarotase_sf_dom"/>
</dbReference>
<protein>
    <recommendedName>
        <fullName evidence="3">beta-galactosidase</fullName>
        <ecNumber evidence="3">3.2.1.23</ecNumber>
    </recommendedName>
    <alternativeName>
        <fullName evidence="6">Lactase</fullName>
    </alternativeName>
</protein>
<proteinExistence type="inferred from homology"/>
<dbReference type="Pfam" id="PF02929">
    <property type="entry name" value="Bgal_small_N"/>
    <property type="match status" value="1"/>
</dbReference>
<dbReference type="InterPro" id="IPR006103">
    <property type="entry name" value="Glyco_hydro_2_cat"/>
</dbReference>
<name>A0A255YZB6_9PROT</name>
<gene>
    <name evidence="9" type="ORF">CHU95_11055</name>
</gene>
<dbReference type="SMART" id="SM01038">
    <property type="entry name" value="Bgal_small_N"/>
    <property type="match status" value="1"/>
</dbReference>
<dbReference type="AlphaFoldDB" id="A0A255YZB6"/>
<dbReference type="PANTHER" id="PTHR46323:SF2">
    <property type="entry name" value="BETA-GALACTOSIDASE"/>
    <property type="match status" value="1"/>
</dbReference>
<dbReference type="SUPFAM" id="SSF51445">
    <property type="entry name" value="(Trans)glycosidases"/>
    <property type="match status" value="1"/>
</dbReference>
<dbReference type="GO" id="GO:0009341">
    <property type="term" value="C:beta-galactosidase complex"/>
    <property type="evidence" value="ECO:0007669"/>
    <property type="project" value="InterPro"/>
</dbReference>
<keyword evidence="7" id="KW-0732">Signal</keyword>
<evidence type="ECO:0000256" key="6">
    <source>
        <dbReference type="ARBA" id="ARBA00032230"/>
    </source>
</evidence>
<accession>A0A255YZB6</accession>
<dbReference type="GO" id="GO:0030246">
    <property type="term" value="F:carbohydrate binding"/>
    <property type="evidence" value="ECO:0007669"/>
    <property type="project" value="InterPro"/>
</dbReference>
<dbReference type="SUPFAM" id="SSF49785">
    <property type="entry name" value="Galactose-binding domain-like"/>
    <property type="match status" value="1"/>
</dbReference>
<dbReference type="PANTHER" id="PTHR46323">
    <property type="entry name" value="BETA-GALACTOSIDASE"/>
    <property type="match status" value="1"/>
</dbReference>
<dbReference type="InterPro" id="IPR006101">
    <property type="entry name" value="Glyco_hydro_2"/>
</dbReference>
<keyword evidence="4" id="KW-0378">Hydrolase</keyword>
<dbReference type="Gene3D" id="3.20.20.80">
    <property type="entry name" value="Glycosidases"/>
    <property type="match status" value="1"/>
</dbReference>
<evidence type="ECO:0000256" key="5">
    <source>
        <dbReference type="ARBA" id="ARBA00023295"/>
    </source>
</evidence>
<dbReference type="Pfam" id="PF02837">
    <property type="entry name" value="Glyco_hydro_2_N"/>
    <property type="match status" value="1"/>
</dbReference>
<dbReference type="InterPro" id="IPR006102">
    <property type="entry name" value="Ig-like_GH2"/>
</dbReference>
<dbReference type="RefSeq" id="WP_094456398.1">
    <property type="nucleotide sequence ID" value="NZ_NOXU01000028.1"/>
</dbReference>
<evidence type="ECO:0000313" key="10">
    <source>
        <dbReference type="Proteomes" id="UP000216998"/>
    </source>
</evidence>
<dbReference type="InterPro" id="IPR004199">
    <property type="entry name" value="B-gal_small/dom_5"/>
</dbReference>
<evidence type="ECO:0000256" key="7">
    <source>
        <dbReference type="SAM" id="SignalP"/>
    </source>
</evidence>
<dbReference type="OrthoDB" id="9758603at2"/>
<evidence type="ECO:0000259" key="8">
    <source>
        <dbReference type="SMART" id="SM01038"/>
    </source>
</evidence>
<evidence type="ECO:0000256" key="3">
    <source>
        <dbReference type="ARBA" id="ARBA00012756"/>
    </source>
</evidence>
<dbReference type="GO" id="GO:0005990">
    <property type="term" value="P:lactose catabolic process"/>
    <property type="evidence" value="ECO:0007669"/>
    <property type="project" value="TreeGrafter"/>
</dbReference>
<evidence type="ECO:0000256" key="4">
    <source>
        <dbReference type="ARBA" id="ARBA00022801"/>
    </source>
</evidence>
<comment type="caution">
    <text evidence="9">The sequence shown here is derived from an EMBL/GenBank/DDBJ whole genome shotgun (WGS) entry which is preliminary data.</text>
</comment>
<keyword evidence="5" id="KW-0326">Glycosidase</keyword>
<dbReference type="Gene3D" id="2.60.40.10">
    <property type="entry name" value="Immunoglobulins"/>
    <property type="match status" value="2"/>
</dbReference>
<feature type="domain" description="Beta galactosidase small chain/" evidence="8">
    <location>
        <begin position="768"/>
        <end position="1039"/>
    </location>
</feature>
<sequence>MHRSLLAACAVIALLSAPALAAAPVPMRAEWERPEVLAIGREPARATFDGFDSIPAALARDPAGQRWHLSLDGQWSLRLSPNPNVRPVDFYRPEYDVSGWDRMVVPGTLQAHGFGKPLFNNILYPFPANQPFIPHEMNEVASYRRDIDIPADWQGRRVFLKFGAAGAAYYVWVNGQRVGYAEDSKLPSEFDISAHLRPGQRNVVAVELYRFADASYLEDQDFWRVNGMHRSVTLYAAPPTHLRDFEVKAGLTPDAKTGTFALDVDVAGPDRGVRVRATVLDGTREVLKREAGVKKAGAPVTLSGRIADIRPWSAEAPNLYTLLIELLDKDGKLVEATSRRIGFRTVTLVDGEVRVNGRRVTIRGVNRHEHDPVEFQTISRESMRRDVELMKQANVNALRLSHYPNDPYLYDLADEYGLYLMDEANLESHEYMEMGNKTGDRAAHQLGYKPEWKEAHVDRVRRMVERDKNHPSIIFWSLGNEAGIGPNFEAMAQWVRQRDPSRLISYLGWGTLMQEHRPNDYVDIYAPMYDDIDKIVDYATDPQWKQPLIQTEYAHAMGNSLGNLEDYWRAIRAHRKLQGGFVWDWVDQAVLKNDEKGRPFWASGFDFGPNPRGDKSIVTDGLIQADRTPNPHFYELAKVYAPIAFDEFNASAGTVRLLNRHDMIDLSGFDLDWSVMADGERLASGRLDMPAVPAGGTATLTLPSLPRPMADDGRHHVLTLRATAKDGTIKAVPAGHVVAWEQFALNEPLALPPLKPAARVMDRGGTITLSAGGAELILDRASGLLRRYARNGQELLAGGAPHFFRALTDNDIGADVDRTHDVWRELSEWRHVRAINVDPSGSVSVSHALGAGGGWFETTYVMDATGTVEVTGRFTPVKDDLPDPLRVGLAFSMPTKLTDLSWYGRGPHENYVDRKTGAGFGLWQGRLDQQHHDYARPQETGNKTDVRFLTLSGKGMPSLRITGATPLSVNALAFPYADLHVRPLGTWHSSDIQPGPVGSLLIDAAQVGVGGDTGWSIDARALPRYRIPVGPVTLRFRVG</sequence>
<comment type="similarity">
    <text evidence="2">Belongs to the glycosyl hydrolase 2 family.</text>
</comment>
<evidence type="ECO:0000256" key="1">
    <source>
        <dbReference type="ARBA" id="ARBA00001412"/>
    </source>
</evidence>
<dbReference type="SUPFAM" id="SSF49303">
    <property type="entry name" value="beta-Galactosidase/glucuronidase domain"/>
    <property type="match status" value="2"/>
</dbReference>
<keyword evidence="10" id="KW-1185">Reference proteome</keyword>
<evidence type="ECO:0000313" key="9">
    <source>
        <dbReference type="EMBL" id="OYQ34548.1"/>
    </source>
</evidence>
<comment type="catalytic activity">
    <reaction evidence="1">
        <text>Hydrolysis of terminal non-reducing beta-D-galactose residues in beta-D-galactosides.</text>
        <dbReference type="EC" id="3.2.1.23"/>
    </reaction>
</comment>
<dbReference type="InterPro" id="IPR050347">
    <property type="entry name" value="Bact_Beta-galactosidase"/>
</dbReference>
<dbReference type="Gene3D" id="2.60.120.260">
    <property type="entry name" value="Galactose-binding domain-like"/>
    <property type="match status" value="1"/>
</dbReference>
<feature type="signal peptide" evidence="7">
    <location>
        <begin position="1"/>
        <end position="21"/>
    </location>
</feature>
<dbReference type="InterPro" id="IPR013783">
    <property type="entry name" value="Ig-like_fold"/>
</dbReference>
<dbReference type="Pfam" id="PF16353">
    <property type="entry name" value="LacZ_4"/>
    <property type="match status" value="1"/>
</dbReference>
<dbReference type="InterPro" id="IPR008979">
    <property type="entry name" value="Galactose-bd-like_sf"/>
</dbReference>
<reference evidence="9 10" key="1">
    <citation type="submission" date="2017-07" db="EMBL/GenBank/DDBJ databases">
        <title>Niveispirillum cyanobacteriorum sp. nov., isolated from cyanobacterial aggregates in a eutrophic lake.</title>
        <authorList>
            <person name="Cai H."/>
        </authorList>
    </citation>
    <scope>NUCLEOTIDE SEQUENCE [LARGE SCALE GENOMIC DNA]</scope>
    <source>
        <strain evidence="10">TH1-14</strain>
    </source>
</reference>
<dbReference type="PRINTS" id="PR00132">
    <property type="entry name" value="GLHYDRLASE2"/>
</dbReference>
<dbReference type="InterPro" id="IPR017853">
    <property type="entry name" value="GH"/>
</dbReference>
<evidence type="ECO:0000256" key="2">
    <source>
        <dbReference type="ARBA" id="ARBA00007401"/>
    </source>
</evidence>
<dbReference type="GO" id="GO:0004565">
    <property type="term" value="F:beta-galactosidase activity"/>
    <property type="evidence" value="ECO:0007669"/>
    <property type="project" value="UniProtKB-EC"/>
</dbReference>
<dbReference type="InterPro" id="IPR036156">
    <property type="entry name" value="Beta-gal/glucu_dom_sf"/>
</dbReference>
<dbReference type="InterPro" id="IPR014718">
    <property type="entry name" value="GH-type_carb-bd"/>
</dbReference>
<dbReference type="Proteomes" id="UP000216998">
    <property type="component" value="Unassembled WGS sequence"/>
</dbReference>
<dbReference type="Gene3D" id="2.70.98.10">
    <property type="match status" value="1"/>
</dbReference>
<dbReference type="Pfam" id="PF00703">
    <property type="entry name" value="Glyco_hydro_2"/>
    <property type="match status" value="1"/>
</dbReference>
<dbReference type="Pfam" id="PF02836">
    <property type="entry name" value="Glyco_hydro_2_C"/>
    <property type="match status" value="1"/>
</dbReference>
<dbReference type="InterPro" id="IPR023232">
    <property type="entry name" value="Glyco_hydro_2_AS"/>
</dbReference>
<dbReference type="PROSITE" id="PS00608">
    <property type="entry name" value="GLYCOSYL_HYDROL_F2_2"/>
    <property type="match status" value="1"/>
</dbReference>
<dbReference type="EMBL" id="NOXU01000028">
    <property type="protein sequence ID" value="OYQ34548.1"/>
    <property type="molecule type" value="Genomic_DNA"/>
</dbReference>
<organism evidence="9 10">
    <name type="scientific">Niveispirillum lacus</name>
    <dbReference type="NCBI Taxonomy" id="1981099"/>
    <lineage>
        <taxon>Bacteria</taxon>
        <taxon>Pseudomonadati</taxon>
        <taxon>Pseudomonadota</taxon>
        <taxon>Alphaproteobacteria</taxon>
        <taxon>Rhodospirillales</taxon>
        <taxon>Azospirillaceae</taxon>
        <taxon>Niveispirillum</taxon>
    </lineage>
</organism>